<dbReference type="PROSITE" id="PS50977">
    <property type="entry name" value="HTH_TETR_2"/>
    <property type="match status" value="1"/>
</dbReference>
<evidence type="ECO:0000256" key="1">
    <source>
        <dbReference type="ARBA" id="ARBA00023015"/>
    </source>
</evidence>
<dbReference type="EMBL" id="BAAAYN010000023">
    <property type="protein sequence ID" value="GAA3388233.1"/>
    <property type="molecule type" value="Genomic_DNA"/>
</dbReference>
<dbReference type="PROSITE" id="PS01081">
    <property type="entry name" value="HTH_TETR_1"/>
    <property type="match status" value="1"/>
</dbReference>
<evidence type="ECO:0000256" key="4">
    <source>
        <dbReference type="PROSITE-ProRule" id="PRU00335"/>
    </source>
</evidence>
<organism evidence="6 7">
    <name type="scientific">Cryptosporangium minutisporangium</name>
    <dbReference type="NCBI Taxonomy" id="113569"/>
    <lineage>
        <taxon>Bacteria</taxon>
        <taxon>Bacillati</taxon>
        <taxon>Actinomycetota</taxon>
        <taxon>Actinomycetes</taxon>
        <taxon>Cryptosporangiales</taxon>
        <taxon>Cryptosporangiaceae</taxon>
        <taxon>Cryptosporangium</taxon>
    </lineage>
</organism>
<feature type="DNA-binding region" description="H-T-H motif" evidence="4">
    <location>
        <begin position="32"/>
        <end position="51"/>
    </location>
</feature>
<protein>
    <recommendedName>
        <fullName evidence="5">HTH tetR-type domain-containing protein</fullName>
    </recommendedName>
</protein>
<dbReference type="PANTHER" id="PTHR30055:SF234">
    <property type="entry name" value="HTH-TYPE TRANSCRIPTIONAL REGULATOR BETI"/>
    <property type="match status" value="1"/>
</dbReference>
<dbReference type="Proteomes" id="UP001501676">
    <property type="component" value="Unassembled WGS sequence"/>
</dbReference>
<keyword evidence="7" id="KW-1185">Reference proteome</keyword>
<proteinExistence type="predicted"/>
<dbReference type="PANTHER" id="PTHR30055">
    <property type="entry name" value="HTH-TYPE TRANSCRIPTIONAL REGULATOR RUTR"/>
    <property type="match status" value="1"/>
</dbReference>
<gene>
    <name evidence="6" type="ORF">GCM10020369_33600</name>
</gene>
<dbReference type="InterPro" id="IPR009057">
    <property type="entry name" value="Homeodomain-like_sf"/>
</dbReference>
<feature type="domain" description="HTH tetR-type" evidence="5">
    <location>
        <begin position="9"/>
        <end position="69"/>
    </location>
</feature>
<dbReference type="SUPFAM" id="SSF46689">
    <property type="entry name" value="Homeodomain-like"/>
    <property type="match status" value="1"/>
</dbReference>
<dbReference type="RefSeq" id="WP_345729051.1">
    <property type="nucleotide sequence ID" value="NZ_BAAAYN010000023.1"/>
</dbReference>
<evidence type="ECO:0000259" key="5">
    <source>
        <dbReference type="PROSITE" id="PS50977"/>
    </source>
</evidence>
<dbReference type="InterPro" id="IPR023772">
    <property type="entry name" value="DNA-bd_HTH_TetR-type_CS"/>
</dbReference>
<keyword evidence="3" id="KW-0804">Transcription</keyword>
<evidence type="ECO:0000313" key="7">
    <source>
        <dbReference type="Proteomes" id="UP001501676"/>
    </source>
</evidence>
<evidence type="ECO:0000313" key="6">
    <source>
        <dbReference type="EMBL" id="GAA3388233.1"/>
    </source>
</evidence>
<dbReference type="PRINTS" id="PR00455">
    <property type="entry name" value="HTHTETR"/>
</dbReference>
<dbReference type="Pfam" id="PF00440">
    <property type="entry name" value="TetR_N"/>
    <property type="match status" value="1"/>
</dbReference>
<comment type="caution">
    <text evidence="6">The sequence shown here is derived from an EMBL/GenBank/DDBJ whole genome shotgun (WGS) entry which is preliminary data.</text>
</comment>
<accession>A0ABP6SYS1</accession>
<dbReference type="InterPro" id="IPR001647">
    <property type="entry name" value="HTH_TetR"/>
</dbReference>
<keyword evidence="2 4" id="KW-0238">DNA-binding</keyword>
<evidence type="ECO:0000256" key="3">
    <source>
        <dbReference type="ARBA" id="ARBA00023163"/>
    </source>
</evidence>
<evidence type="ECO:0000256" key="2">
    <source>
        <dbReference type="ARBA" id="ARBA00023125"/>
    </source>
</evidence>
<keyword evidence="1" id="KW-0805">Transcription regulation</keyword>
<dbReference type="InterPro" id="IPR050109">
    <property type="entry name" value="HTH-type_TetR-like_transc_reg"/>
</dbReference>
<reference evidence="7" key="1">
    <citation type="journal article" date="2019" name="Int. J. Syst. Evol. Microbiol.">
        <title>The Global Catalogue of Microorganisms (GCM) 10K type strain sequencing project: providing services to taxonomists for standard genome sequencing and annotation.</title>
        <authorList>
            <consortium name="The Broad Institute Genomics Platform"/>
            <consortium name="The Broad Institute Genome Sequencing Center for Infectious Disease"/>
            <person name="Wu L."/>
            <person name="Ma J."/>
        </authorList>
    </citation>
    <scope>NUCLEOTIDE SEQUENCE [LARGE SCALE GENOMIC DNA]</scope>
    <source>
        <strain evidence="7">JCM 9458</strain>
    </source>
</reference>
<sequence>MSLTSARRARVRTALLDAAERLFATNGYGATTVTEIAVEAGVSRPTAFRYFPTKADYVFAVQDEWREALQRVVAEEPATGWVLVQRVCAAVVELIERDTDRVLAAYRLAMAEPSLAQAAAARDRAWTEAMAQLLASDVPREEDALLGGAAIMGMINMAILRWAESGAATDLGAVIAHGLDLLHDGLGSGRDDRRIR</sequence>
<dbReference type="Gene3D" id="1.10.357.10">
    <property type="entry name" value="Tetracycline Repressor, domain 2"/>
    <property type="match status" value="1"/>
</dbReference>
<name>A0ABP6SYS1_9ACTN</name>